<comment type="caution">
    <text evidence="1">The sequence shown here is derived from an EMBL/GenBank/DDBJ whole genome shotgun (WGS) entry which is preliminary data.</text>
</comment>
<dbReference type="PANTHER" id="PTHR33332">
    <property type="entry name" value="REVERSE TRANSCRIPTASE DOMAIN-CONTAINING PROTEIN"/>
    <property type="match status" value="1"/>
</dbReference>
<reference evidence="1" key="1">
    <citation type="submission" date="2019-04" db="EMBL/GenBank/DDBJ databases">
        <title>Genome assembly of Zosterops borbonicus 15179.</title>
        <authorList>
            <person name="Leroy T."/>
            <person name="Anselmetti Y."/>
            <person name="Tilak M.-K."/>
            <person name="Nabholz B."/>
        </authorList>
    </citation>
    <scope>NUCLEOTIDE SEQUENCE</scope>
    <source>
        <strain evidence="1">HGM_15179</strain>
        <tissue evidence="1">Muscle</tissue>
    </source>
</reference>
<organism evidence="1 2">
    <name type="scientific">Zosterops borbonicus</name>
    <dbReference type="NCBI Taxonomy" id="364589"/>
    <lineage>
        <taxon>Eukaryota</taxon>
        <taxon>Metazoa</taxon>
        <taxon>Chordata</taxon>
        <taxon>Craniata</taxon>
        <taxon>Vertebrata</taxon>
        <taxon>Euteleostomi</taxon>
        <taxon>Archelosauria</taxon>
        <taxon>Archosauria</taxon>
        <taxon>Dinosauria</taxon>
        <taxon>Saurischia</taxon>
        <taxon>Theropoda</taxon>
        <taxon>Coelurosauria</taxon>
        <taxon>Aves</taxon>
        <taxon>Neognathae</taxon>
        <taxon>Neoaves</taxon>
        <taxon>Telluraves</taxon>
        <taxon>Australaves</taxon>
        <taxon>Passeriformes</taxon>
        <taxon>Sylvioidea</taxon>
        <taxon>Zosteropidae</taxon>
        <taxon>Zosterops</taxon>
    </lineage>
</organism>
<dbReference type="Proteomes" id="UP000796761">
    <property type="component" value="Unassembled WGS sequence"/>
</dbReference>
<keyword evidence="2" id="KW-1185">Reference proteome</keyword>
<accession>A0A8K1LQ90</accession>
<gene>
    <name evidence="1" type="ORF">HGM15179_005276</name>
</gene>
<dbReference type="AlphaFoldDB" id="A0A8K1LQ90"/>
<proteinExistence type="predicted"/>
<protein>
    <submittedName>
        <fullName evidence="1">Uncharacterized protein</fullName>
    </submittedName>
</protein>
<dbReference type="EMBL" id="SWJQ01000110">
    <property type="protein sequence ID" value="TRZ21828.1"/>
    <property type="molecule type" value="Genomic_DNA"/>
</dbReference>
<name>A0A8K1LQ90_9PASS</name>
<evidence type="ECO:0000313" key="1">
    <source>
        <dbReference type="EMBL" id="TRZ21828.1"/>
    </source>
</evidence>
<evidence type="ECO:0000313" key="2">
    <source>
        <dbReference type="Proteomes" id="UP000796761"/>
    </source>
</evidence>
<dbReference type="OrthoDB" id="9399802at2759"/>
<sequence length="182" mass="20137">MKFNKAKCKVLCVGQSSPEHKYGLGREYIKGSPKEKDLGIVIKGAFSKVADKIKLCGTFDGLEGRDSIQRDCDMLGICACANLMKFNKAKCKVLCVGQSSPEHKYGLGREYIKGSPKEKDLGMLIDKQLNMTQKCVLAAQKANCVLGCTKRNVASRLREVILPLYSTHGIPCLEYCIQVWDP</sequence>